<accession>A0A1R2B6Q7</accession>
<dbReference type="Gene3D" id="3.30.200.20">
    <property type="entry name" value="Phosphorylase Kinase, domain 1"/>
    <property type="match status" value="1"/>
</dbReference>
<reference evidence="9 10" key="1">
    <citation type="submission" date="2016-11" db="EMBL/GenBank/DDBJ databases">
        <title>The macronuclear genome of Stentor coeruleus: a giant cell with tiny introns.</title>
        <authorList>
            <person name="Slabodnick M."/>
            <person name="Ruby J.G."/>
            <person name="Reiff S.B."/>
            <person name="Swart E.C."/>
            <person name="Gosai S."/>
            <person name="Prabakaran S."/>
            <person name="Witkowska E."/>
            <person name="Larue G.E."/>
            <person name="Fisher S."/>
            <person name="Freeman R.M."/>
            <person name="Gunawardena J."/>
            <person name="Chu W."/>
            <person name="Stover N.A."/>
            <person name="Gregory B.D."/>
            <person name="Nowacki M."/>
            <person name="Derisi J."/>
            <person name="Roy S.W."/>
            <person name="Marshall W.F."/>
            <person name="Sood P."/>
        </authorList>
    </citation>
    <scope>NUCLEOTIDE SEQUENCE [LARGE SCALE GENOMIC DNA]</scope>
    <source>
        <strain evidence="9">WM001</strain>
    </source>
</reference>
<evidence type="ECO:0000256" key="5">
    <source>
        <dbReference type="ARBA" id="ARBA00022840"/>
    </source>
</evidence>
<dbReference type="Gene3D" id="1.25.40.20">
    <property type="entry name" value="Ankyrin repeat-containing domain"/>
    <property type="match status" value="1"/>
</dbReference>
<dbReference type="OrthoDB" id="304657at2759"/>
<dbReference type="Pfam" id="PF00069">
    <property type="entry name" value="Pkinase"/>
    <property type="match status" value="1"/>
</dbReference>
<dbReference type="SUPFAM" id="SSF56112">
    <property type="entry name" value="Protein kinase-like (PK-like)"/>
    <property type="match status" value="1"/>
</dbReference>
<feature type="binding site" evidence="7">
    <location>
        <position position="314"/>
    </location>
    <ligand>
        <name>ATP</name>
        <dbReference type="ChEBI" id="CHEBI:30616"/>
    </ligand>
</feature>
<dbReference type="InterPro" id="IPR036770">
    <property type="entry name" value="Ankyrin_rpt-contain_sf"/>
</dbReference>
<dbReference type="PROSITE" id="PS50011">
    <property type="entry name" value="PROTEIN_KINASE_DOM"/>
    <property type="match status" value="1"/>
</dbReference>
<feature type="repeat" description="ANK" evidence="6">
    <location>
        <begin position="191"/>
        <end position="223"/>
    </location>
</feature>
<dbReference type="InterPro" id="IPR011009">
    <property type="entry name" value="Kinase-like_dom_sf"/>
</dbReference>
<keyword evidence="3 7" id="KW-0547">Nucleotide-binding</keyword>
<dbReference type="SMART" id="SM00220">
    <property type="entry name" value="S_TKc"/>
    <property type="match status" value="1"/>
</dbReference>
<dbReference type="PROSITE" id="PS50297">
    <property type="entry name" value="ANK_REP_REGION"/>
    <property type="match status" value="2"/>
</dbReference>
<dbReference type="Proteomes" id="UP000187209">
    <property type="component" value="Unassembled WGS sequence"/>
</dbReference>
<dbReference type="InterPro" id="IPR017441">
    <property type="entry name" value="Protein_kinase_ATP_BS"/>
</dbReference>
<dbReference type="GO" id="GO:0004674">
    <property type="term" value="F:protein serine/threonine kinase activity"/>
    <property type="evidence" value="ECO:0007669"/>
    <property type="project" value="UniProtKB-KW"/>
</dbReference>
<dbReference type="InterPro" id="IPR045270">
    <property type="entry name" value="STKc_AGC"/>
</dbReference>
<evidence type="ECO:0000313" key="10">
    <source>
        <dbReference type="Proteomes" id="UP000187209"/>
    </source>
</evidence>
<comment type="caution">
    <text evidence="9">The sequence shown here is derived from an EMBL/GenBank/DDBJ whole genome shotgun (WGS) entry which is preliminary data.</text>
</comment>
<dbReference type="PANTHER" id="PTHR24351">
    <property type="entry name" value="RIBOSOMAL PROTEIN S6 KINASE"/>
    <property type="match status" value="1"/>
</dbReference>
<evidence type="ECO:0000313" key="9">
    <source>
        <dbReference type="EMBL" id="OMJ72426.1"/>
    </source>
</evidence>
<protein>
    <recommendedName>
        <fullName evidence="8">Protein kinase domain-containing protein</fullName>
    </recommendedName>
</protein>
<keyword evidence="5 7" id="KW-0067">ATP-binding</keyword>
<dbReference type="Gene3D" id="1.10.510.10">
    <property type="entry name" value="Transferase(Phosphotransferase) domain 1"/>
    <property type="match status" value="1"/>
</dbReference>
<dbReference type="Pfam" id="PF12796">
    <property type="entry name" value="Ank_2"/>
    <property type="match status" value="1"/>
</dbReference>
<proteinExistence type="predicted"/>
<gene>
    <name evidence="9" type="ORF">SteCoe_29130</name>
</gene>
<organism evidence="9 10">
    <name type="scientific">Stentor coeruleus</name>
    <dbReference type="NCBI Taxonomy" id="5963"/>
    <lineage>
        <taxon>Eukaryota</taxon>
        <taxon>Sar</taxon>
        <taxon>Alveolata</taxon>
        <taxon>Ciliophora</taxon>
        <taxon>Postciliodesmatophora</taxon>
        <taxon>Heterotrichea</taxon>
        <taxon>Heterotrichida</taxon>
        <taxon>Stentoridae</taxon>
        <taxon>Stentor</taxon>
    </lineage>
</organism>
<keyword evidence="2" id="KW-0808">Transferase</keyword>
<dbReference type="CDD" id="cd05123">
    <property type="entry name" value="STKc_AGC"/>
    <property type="match status" value="1"/>
</dbReference>
<evidence type="ECO:0000256" key="3">
    <source>
        <dbReference type="ARBA" id="ARBA00022741"/>
    </source>
</evidence>
<feature type="domain" description="Protein kinase" evidence="8">
    <location>
        <begin position="285"/>
        <end position="541"/>
    </location>
</feature>
<keyword evidence="6" id="KW-0040">ANK repeat</keyword>
<keyword evidence="1" id="KW-0723">Serine/threonine-protein kinase</keyword>
<dbReference type="SMART" id="SM00248">
    <property type="entry name" value="ANK"/>
    <property type="match status" value="3"/>
</dbReference>
<evidence type="ECO:0000256" key="1">
    <source>
        <dbReference type="ARBA" id="ARBA00022527"/>
    </source>
</evidence>
<evidence type="ECO:0000259" key="8">
    <source>
        <dbReference type="PROSITE" id="PS50011"/>
    </source>
</evidence>
<evidence type="ECO:0000256" key="6">
    <source>
        <dbReference type="PROSITE-ProRule" id="PRU00023"/>
    </source>
</evidence>
<dbReference type="FunFam" id="1.10.510.10:FF:000465">
    <property type="entry name" value="Non-specific serine/threonine protein kinase"/>
    <property type="match status" value="1"/>
</dbReference>
<evidence type="ECO:0000256" key="7">
    <source>
        <dbReference type="PROSITE-ProRule" id="PRU10141"/>
    </source>
</evidence>
<feature type="repeat" description="ANK" evidence="6">
    <location>
        <begin position="158"/>
        <end position="190"/>
    </location>
</feature>
<dbReference type="FunFam" id="3.30.200.20:FF:000042">
    <property type="entry name" value="Aurora kinase A"/>
    <property type="match status" value="1"/>
</dbReference>
<evidence type="ECO:0000256" key="4">
    <source>
        <dbReference type="ARBA" id="ARBA00022777"/>
    </source>
</evidence>
<dbReference type="SUPFAM" id="SSF48403">
    <property type="entry name" value="Ankyrin repeat"/>
    <property type="match status" value="1"/>
</dbReference>
<dbReference type="EMBL" id="MPUH01000902">
    <property type="protein sequence ID" value="OMJ72426.1"/>
    <property type="molecule type" value="Genomic_DNA"/>
</dbReference>
<dbReference type="PROSITE" id="PS00107">
    <property type="entry name" value="PROTEIN_KINASE_ATP"/>
    <property type="match status" value="1"/>
</dbReference>
<sequence length="598" mass="67546">MESYLQKVLRYKVPQESPLPACKKSLDEEETKYSLKTESITFNESVINDFHDSLTDSISEGTESNFIQKVPVLSCAPNRHNRSDMTQAFFTAVKQNSYEACKTMLEKFTNGEPLIDINYILADNEAALHIAAREGFLKVCEAIMDYADSPQINIRNENMQTPLHLSCENGHLKIAQLLARSGADLNSIDKNGNTPLHLASRAGHGIIVSWLLSRGPNILIKNNIGKTAEEVSDEIISTLYHKYLKRTITLPGPSISECLKSEAKRVRINDLVEEKSKGQISYEDFIGISQLGKGSFGEVYLVSKQDSGLLYAMKVLRKEKVIAQNLIRYALTERNVLSYIRHPFIVSLNFAFQTSDKLFLVLDYCPGGDLASHLLLEKKFTEQRAKIYLCEILLALEELHRRDIIFRDLKPDNIVLDKEGHALLTDFGLSKEGVYDNSAAKSFCGSVAYLAPEMINRNGHGKAVDWYLLGVLFYEMVIGVPPYFSSNKDELINNIQRGKLKIPASLSVEAKELIKDLLQRDPCRRLGAMKDAQEIKQHVFFKGVNWDMVYRRELKPPIPIIQPVPNTRISSDRLYGDAMSNESTRIKGWTFIADDLII</sequence>
<dbReference type="GO" id="GO:0005524">
    <property type="term" value="F:ATP binding"/>
    <property type="evidence" value="ECO:0007669"/>
    <property type="project" value="UniProtKB-UniRule"/>
</dbReference>
<keyword evidence="4" id="KW-0418">Kinase</keyword>
<name>A0A1R2B6Q7_9CILI</name>
<dbReference type="PIRSF" id="PIRSF000654">
    <property type="entry name" value="Integrin-linked_kinase"/>
    <property type="match status" value="1"/>
</dbReference>
<dbReference type="AlphaFoldDB" id="A0A1R2B6Q7"/>
<dbReference type="PROSITE" id="PS50088">
    <property type="entry name" value="ANK_REPEAT"/>
    <property type="match status" value="2"/>
</dbReference>
<evidence type="ECO:0000256" key="2">
    <source>
        <dbReference type="ARBA" id="ARBA00022679"/>
    </source>
</evidence>
<dbReference type="InterPro" id="IPR002110">
    <property type="entry name" value="Ankyrin_rpt"/>
</dbReference>
<keyword evidence="10" id="KW-1185">Reference proteome</keyword>
<dbReference type="InterPro" id="IPR000719">
    <property type="entry name" value="Prot_kinase_dom"/>
</dbReference>